<dbReference type="NCBIfam" id="NF003519">
    <property type="entry name" value="PRK05182.2-5"/>
    <property type="match status" value="1"/>
</dbReference>
<dbReference type="GO" id="GO:0000428">
    <property type="term" value="C:DNA-directed RNA polymerase complex"/>
    <property type="evidence" value="ECO:0007669"/>
    <property type="project" value="UniProtKB-KW"/>
</dbReference>
<evidence type="ECO:0000256" key="9">
    <source>
        <dbReference type="ARBA" id="ARBA00033070"/>
    </source>
</evidence>
<dbReference type="Pfam" id="PF01193">
    <property type="entry name" value="RNA_pol_L"/>
    <property type="match status" value="1"/>
</dbReference>
<evidence type="ECO:0000256" key="5">
    <source>
        <dbReference type="ARBA" id="ARBA00022679"/>
    </source>
</evidence>
<accession>A0A7M2YYU5</accession>
<evidence type="ECO:0000256" key="8">
    <source>
        <dbReference type="ARBA" id="ARBA00032524"/>
    </source>
</evidence>
<comment type="caution">
    <text evidence="13">The sequence shown here is derived from an EMBL/GenBank/DDBJ whole genome shotgun (WGS) entry which is preliminary data.</text>
</comment>
<dbReference type="InterPro" id="IPR011262">
    <property type="entry name" value="DNA-dir_RNA_pol_insert"/>
</dbReference>
<evidence type="ECO:0000256" key="2">
    <source>
        <dbReference type="ARBA" id="ARBA00012418"/>
    </source>
</evidence>
<dbReference type="InterPro" id="IPR036643">
    <property type="entry name" value="RNApol_insert_sf"/>
</dbReference>
<keyword evidence="6 11" id="KW-0548">Nucleotidyltransferase</keyword>
<dbReference type="SUPFAM" id="SSF56553">
    <property type="entry name" value="Insert subdomain of RNA polymerase alpha subunit"/>
    <property type="match status" value="1"/>
</dbReference>
<evidence type="ECO:0000256" key="3">
    <source>
        <dbReference type="ARBA" id="ARBA00015972"/>
    </source>
</evidence>
<keyword evidence="14" id="KW-1185">Reference proteome</keyword>
<comment type="domain">
    <text evidence="11">The N-terminal domain is essential for RNAP assembly and basal transcription, whereas the C-terminal domain is involved in interaction with transcriptional regulators and with upstream promoter elements.</text>
</comment>
<comment type="function">
    <text evidence="11">DNA-dependent RNA polymerase catalyzes the transcription of DNA into RNA using the four ribonucleoside triphosphates as substrates.</text>
</comment>
<dbReference type="SUPFAM" id="SSF47789">
    <property type="entry name" value="C-terminal domain of RNA polymerase alpha subunit"/>
    <property type="match status" value="1"/>
</dbReference>
<dbReference type="GO" id="GO:0005737">
    <property type="term" value="C:cytoplasm"/>
    <property type="evidence" value="ECO:0007669"/>
    <property type="project" value="UniProtKB-ARBA"/>
</dbReference>
<dbReference type="FunFam" id="2.170.120.12:FF:000001">
    <property type="entry name" value="DNA-directed RNA polymerase subunit alpha"/>
    <property type="match status" value="1"/>
</dbReference>
<feature type="domain" description="DNA-directed RNA polymerase RpoA/D/Rpb3-type" evidence="12">
    <location>
        <begin position="17"/>
        <end position="225"/>
    </location>
</feature>
<dbReference type="HAMAP" id="MF_00059">
    <property type="entry name" value="RNApol_bact_RpoA"/>
    <property type="match status" value="1"/>
</dbReference>
<evidence type="ECO:0000256" key="6">
    <source>
        <dbReference type="ARBA" id="ARBA00022695"/>
    </source>
</evidence>
<comment type="subunit">
    <text evidence="11">Homodimer. The RNAP catalytic core consists of 2 alpha, 1 beta, 1 beta' and 1 omega subunit. When a sigma factor is associated with the core the holoenzyme is formed, which can initiate transcription.</text>
</comment>
<evidence type="ECO:0000256" key="10">
    <source>
        <dbReference type="ARBA" id="ARBA00048552"/>
    </source>
</evidence>
<feature type="region of interest" description="Alpha C-terminal domain (alpha-CTD)" evidence="11">
    <location>
        <begin position="248"/>
        <end position="318"/>
    </location>
</feature>
<dbReference type="EMBL" id="QQZY01000003">
    <property type="protein sequence ID" value="RDI74669.1"/>
    <property type="molecule type" value="Genomic_DNA"/>
</dbReference>
<dbReference type="Gene3D" id="1.10.150.20">
    <property type="entry name" value="5' to 3' exonuclease, C-terminal subdomain"/>
    <property type="match status" value="1"/>
</dbReference>
<evidence type="ECO:0000313" key="14">
    <source>
        <dbReference type="Proteomes" id="UP000254134"/>
    </source>
</evidence>
<dbReference type="Gene3D" id="2.170.120.12">
    <property type="entry name" value="DNA-directed RNA polymerase, insert domain"/>
    <property type="match status" value="1"/>
</dbReference>
<keyword evidence="4 11" id="KW-0240">DNA-directed RNA polymerase</keyword>
<dbReference type="SMART" id="SM00662">
    <property type="entry name" value="RPOLD"/>
    <property type="match status" value="1"/>
</dbReference>
<keyword evidence="7 11" id="KW-0804">Transcription</keyword>
<dbReference type="GO" id="GO:0003677">
    <property type="term" value="F:DNA binding"/>
    <property type="evidence" value="ECO:0007669"/>
    <property type="project" value="UniProtKB-UniRule"/>
</dbReference>
<proteinExistence type="inferred from homology"/>
<evidence type="ECO:0000259" key="12">
    <source>
        <dbReference type="SMART" id="SM00662"/>
    </source>
</evidence>
<evidence type="ECO:0000256" key="1">
    <source>
        <dbReference type="ARBA" id="ARBA00007123"/>
    </source>
</evidence>
<name>A0A7M2YYU5_9ACTN</name>
<dbReference type="InterPro" id="IPR011260">
    <property type="entry name" value="RNAP_asu_C"/>
</dbReference>
<feature type="region of interest" description="Alpha N-terminal domain (alpha-NTD)" evidence="11">
    <location>
        <begin position="1"/>
        <end position="226"/>
    </location>
</feature>
<dbReference type="EC" id="2.7.7.6" evidence="2 11"/>
<reference evidence="13 14" key="1">
    <citation type="submission" date="2018-07" db="EMBL/GenBank/DDBJ databases">
        <title>High-quality-draft genome sequence of Gaiella occulta.</title>
        <authorList>
            <person name="Severino R."/>
            <person name="Froufe H.J.C."/>
            <person name="Rainey F.A."/>
            <person name="Barroso C."/>
            <person name="Albuquerque L."/>
            <person name="Lobo-Da-Cunha A."/>
            <person name="Da Costa M.S."/>
            <person name="Egas C."/>
        </authorList>
    </citation>
    <scope>NUCLEOTIDE SEQUENCE [LARGE SCALE GENOMIC DNA]</scope>
    <source>
        <strain evidence="13 14">F2-233</strain>
    </source>
</reference>
<organism evidence="13 14">
    <name type="scientific">Gaiella occulta</name>
    <dbReference type="NCBI Taxonomy" id="1002870"/>
    <lineage>
        <taxon>Bacteria</taxon>
        <taxon>Bacillati</taxon>
        <taxon>Actinomycetota</taxon>
        <taxon>Thermoleophilia</taxon>
        <taxon>Gaiellales</taxon>
        <taxon>Gaiellaceae</taxon>
        <taxon>Gaiella</taxon>
    </lineage>
</organism>
<evidence type="ECO:0000256" key="7">
    <source>
        <dbReference type="ARBA" id="ARBA00023163"/>
    </source>
</evidence>
<dbReference type="GO" id="GO:0046983">
    <property type="term" value="F:protein dimerization activity"/>
    <property type="evidence" value="ECO:0007669"/>
    <property type="project" value="InterPro"/>
</dbReference>
<dbReference type="InterPro" id="IPR011263">
    <property type="entry name" value="DNA-dir_RNA_pol_RpoA/D/Rpb3"/>
</dbReference>
<dbReference type="Pfam" id="PF03118">
    <property type="entry name" value="RNA_pol_A_CTD"/>
    <property type="match status" value="1"/>
</dbReference>
<dbReference type="Pfam" id="PF01000">
    <property type="entry name" value="RNA_pol_A_bac"/>
    <property type="match status" value="1"/>
</dbReference>
<reference evidence="14" key="2">
    <citation type="journal article" date="2019" name="MicrobiologyOpen">
        <title>High-quality draft genome sequence of Gaiella occulta isolated from a 150 meter deep mineral water borehole and comparison with the genome sequences of other deep-branching lineages of the phylum Actinobacteria.</title>
        <authorList>
            <person name="Severino R."/>
            <person name="Froufe H.J.C."/>
            <person name="Barroso C."/>
            <person name="Albuquerque L."/>
            <person name="Lobo-da-Cunha A."/>
            <person name="da Costa M.S."/>
            <person name="Egas C."/>
        </authorList>
    </citation>
    <scope>NUCLEOTIDE SEQUENCE [LARGE SCALE GENOMIC DNA]</scope>
    <source>
        <strain evidence="14">F2-233</strain>
    </source>
</reference>
<evidence type="ECO:0000313" key="13">
    <source>
        <dbReference type="EMBL" id="RDI74669.1"/>
    </source>
</evidence>
<protein>
    <recommendedName>
        <fullName evidence="3 11">DNA-directed RNA polymerase subunit alpha</fullName>
        <shortName evidence="11">RNAP subunit alpha</shortName>
        <ecNumber evidence="2 11">2.7.7.6</ecNumber>
    </recommendedName>
    <alternativeName>
        <fullName evidence="9 11">RNA polymerase subunit alpha</fullName>
    </alternativeName>
    <alternativeName>
        <fullName evidence="8 11">Transcriptase subunit alpha</fullName>
    </alternativeName>
</protein>
<evidence type="ECO:0000256" key="11">
    <source>
        <dbReference type="HAMAP-Rule" id="MF_00059"/>
    </source>
</evidence>
<evidence type="ECO:0000256" key="4">
    <source>
        <dbReference type="ARBA" id="ARBA00022478"/>
    </source>
</evidence>
<dbReference type="NCBIfam" id="NF003513">
    <property type="entry name" value="PRK05182.1-2"/>
    <property type="match status" value="1"/>
</dbReference>
<dbReference type="NCBIfam" id="TIGR02027">
    <property type="entry name" value="rpoA"/>
    <property type="match status" value="1"/>
</dbReference>
<dbReference type="GO" id="GO:0006351">
    <property type="term" value="P:DNA-templated transcription"/>
    <property type="evidence" value="ECO:0007669"/>
    <property type="project" value="UniProtKB-UniRule"/>
</dbReference>
<dbReference type="GO" id="GO:0003899">
    <property type="term" value="F:DNA-directed RNA polymerase activity"/>
    <property type="evidence" value="ECO:0007669"/>
    <property type="project" value="UniProtKB-UniRule"/>
</dbReference>
<comment type="similarity">
    <text evidence="1 11">Belongs to the RNA polymerase alpha chain family.</text>
</comment>
<dbReference type="Proteomes" id="UP000254134">
    <property type="component" value="Unassembled WGS sequence"/>
</dbReference>
<comment type="catalytic activity">
    <reaction evidence="10 11">
        <text>RNA(n) + a ribonucleoside 5'-triphosphate = RNA(n+1) + diphosphate</text>
        <dbReference type="Rhea" id="RHEA:21248"/>
        <dbReference type="Rhea" id="RHEA-COMP:14527"/>
        <dbReference type="Rhea" id="RHEA-COMP:17342"/>
        <dbReference type="ChEBI" id="CHEBI:33019"/>
        <dbReference type="ChEBI" id="CHEBI:61557"/>
        <dbReference type="ChEBI" id="CHEBI:140395"/>
        <dbReference type="EC" id="2.7.7.6"/>
    </reaction>
</comment>
<keyword evidence="5 11" id="KW-0808">Transferase</keyword>
<dbReference type="InterPro" id="IPR036603">
    <property type="entry name" value="RBP11-like"/>
</dbReference>
<dbReference type="AlphaFoldDB" id="A0A7M2YYU5"/>
<dbReference type="SUPFAM" id="SSF55257">
    <property type="entry name" value="RBP11-like subunits of RNA polymerase"/>
    <property type="match status" value="1"/>
</dbReference>
<dbReference type="Gene3D" id="3.30.1360.10">
    <property type="entry name" value="RNA polymerase, RBP11-like subunit"/>
    <property type="match status" value="1"/>
</dbReference>
<dbReference type="InterPro" id="IPR011773">
    <property type="entry name" value="DNA-dir_RpoA"/>
</dbReference>
<dbReference type="CDD" id="cd06928">
    <property type="entry name" value="RNAP_alpha_NTD"/>
    <property type="match status" value="1"/>
</dbReference>
<sequence>MDFQIPRIVREESDDRRGVFAIEPLDRGFGYTFGNSLRRVLLSSLEGAAVTAVKIEGVAHEFTTLPGVREDVTDIILNLKGLICRLHGESPEIEVHVSKKGPGTVTAADIEAPADLEILNPELEIAQLADKGKLEMTLTIGRGRGYVPAEMNRGPETTIGVIPIDSIFSPVRRVAYEVDAARVGQRTDYDKLTLDVTTDGSIEPKDAIAQAAEILIRQLAIFTDLERIEGFGEAAVEAAADAAASHGMENFPIEELELGVRSYNCLKRVGIETIGDLTSKSEAELAAIPNFGRKSVEEVRETLAAHGLTLKGEDLTSS</sequence>
<gene>
    <name evidence="11" type="primary">rpoA</name>
    <name evidence="13" type="ORF">Gocc_1558</name>
</gene>